<dbReference type="Proteomes" id="UP000611554">
    <property type="component" value="Unassembled WGS sequence"/>
</dbReference>
<accession>A0ABQ2QN73</accession>
<gene>
    <name evidence="1" type="ORF">GCM10010140_18600</name>
</gene>
<dbReference type="InterPro" id="IPR032710">
    <property type="entry name" value="NTF2-like_dom_sf"/>
</dbReference>
<dbReference type="RefSeq" id="WP_189246036.1">
    <property type="nucleotide sequence ID" value="NZ_BMQJ01000003.1"/>
</dbReference>
<dbReference type="EMBL" id="BMQJ01000003">
    <property type="protein sequence ID" value="GGP89069.1"/>
    <property type="molecule type" value="Genomic_DNA"/>
</dbReference>
<evidence type="ECO:0000313" key="2">
    <source>
        <dbReference type="Proteomes" id="UP000611554"/>
    </source>
</evidence>
<evidence type="ECO:0008006" key="3">
    <source>
        <dbReference type="Google" id="ProtNLM"/>
    </source>
</evidence>
<comment type="caution">
    <text evidence="1">The sequence shown here is derived from an EMBL/GenBank/DDBJ whole genome shotgun (WGS) entry which is preliminary data.</text>
</comment>
<dbReference type="SUPFAM" id="SSF54427">
    <property type="entry name" value="NTF2-like"/>
    <property type="match status" value="1"/>
</dbReference>
<evidence type="ECO:0000313" key="1">
    <source>
        <dbReference type="EMBL" id="GGP89069.1"/>
    </source>
</evidence>
<reference evidence="2" key="1">
    <citation type="journal article" date="2019" name="Int. J. Syst. Evol. Microbiol.">
        <title>The Global Catalogue of Microorganisms (GCM) 10K type strain sequencing project: providing services to taxonomists for standard genome sequencing and annotation.</title>
        <authorList>
            <consortium name="The Broad Institute Genomics Platform"/>
            <consortium name="The Broad Institute Genome Sequencing Center for Infectious Disease"/>
            <person name="Wu L."/>
            <person name="Ma J."/>
        </authorList>
    </citation>
    <scope>NUCLEOTIDE SEQUENCE [LARGE SCALE GENOMIC DNA]</scope>
    <source>
        <strain evidence="2">JCM 3115</strain>
    </source>
</reference>
<organism evidence="1 2">
    <name type="scientific">Streptosporangium pseudovulgare</name>
    <dbReference type="NCBI Taxonomy" id="35765"/>
    <lineage>
        <taxon>Bacteria</taxon>
        <taxon>Bacillati</taxon>
        <taxon>Actinomycetota</taxon>
        <taxon>Actinomycetes</taxon>
        <taxon>Streptosporangiales</taxon>
        <taxon>Streptosporangiaceae</taxon>
        <taxon>Streptosporangium</taxon>
    </lineage>
</organism>
<keyword evidence="2" id="KW-1185">Reference proteome</keyword>
<proteinExistence type="predicted"/>
<protein>
    <recommendedName>
        <fullName evidence="3">SnoaL-like domain-containing protein</fullName>
    </recommendedName>
</protein>
<name>A0ABQ2QN73_9ACTN</name>
<dbReference type="Gene3D" id="3.10.450.50">
    <property type="match status" value="1"/>
</dbReference>
<sequence length="89" mass="9267">MSPAGGLSSLQGVFAETAKGNGRPFLDAPADDAVVVVEGRDHSVAASGHDSPNRCCWIFVMRDGKVAEATEYTDTQLIAEVLAPPPAAR</sequence>